<dbReference type="RefSeq" id="WP_324668844.1">
    <property type="nucleotide sequence ID" value="NZ_CP141614.1"/>
</dbReference>
<proteinExistence type="inferred from homology"/>
<sequence length="156" mass="17889">MSAVGLIPEFVLKAVSERPFQLLELCRELPDGWWTWQPHPEVRSIRGILVHMMEAEEHWIARVVLGGTRREWEPSGFGSPDALAAVWRPVRARTVEWLASLDESARTETRKLRGHPYEATLETIAWHLVTHDFHHKGQVCTRLAMLGVEVPDLDII</sequence>
<reference evidence="4" key="1">
    <citation type="submission" date="2023-12" db="EMBL/GenBank/DDBJ databases">
        <title>Novel isolates from deep terrestrial aquifers shed light on the physiology and ecology of the class Limnochordia.</title>
        <authorList>
            <person name="Karnachuk O.V."/>
            <person name="Lukina A.P."/>
            <person name="Avakyan M.R."/>
            <person name="Kadnikov V."/>
            <person name="Begmatov S."/>
            <person name="Beletsky A.V."/>
            <person name="Mardanov A.V."/>
            <person name="Ravin N.V."/>
        </authorList>
    </citation>
    <scope>NUCLEOTIDE SEQUENCE [LARGE SCALE GENOMIC DNA]</scope>
    <source>
        <strain evidence="4">LN</strain>
    </source>
</reference>
<keyword evidence="4" id="KW-1185">Reference proteome</keyword>
<evidence type="ECO:0000256" key="1">
    <source>
        <dbReference type="ARBA" id="ARBA00008635"/>
    </source>
</evidence>
<dbReference type="PANTHER" id="PTHR37302:SF3">
    <property type="entry name" value="DAMAGE-INDUCIBLE PROTEIN DINB"/>
    <property type="match status" value="1"/>
</dbReference>
<name>A0ABZ1BNY3_9FIRM</name>
<dbReference type="PANTHER" id="PTHR37302">
    <property type="entry name" value="SLR1116 PROTEIN"/>
    <property type="match status" value="1"/>
</dbReference>
<dbReference type="Pfam" id="PF05163">
    <property type="entry name" value="DinB"/>
    <property type="match status" value="1"/>
</dbReference>
<evidence type="ECO:0000313" key="3">
    <source>
        <dbReference type="EMBL" id="WRP14502.1"/>
    </source>
</evidence>
<gene>
    <name evidence="3" type="ORF">VLY81_13955</name>
</gene>
<accession>A0ABZ1BNY3</accession>
<evidence type="ECO:0000256" key="2">
    <source>
        <dbReference type="ARBA" id="ARBA00022723"/>
    </source>
</evidence>
<dbReference type="InterPro" id="IPR034660">
    <property type="entry name" value="DinB/YfiT-like"/>
</dbReference>
<organism evidence="3 4">
    <name type="scientific">Geochorda subterranea</name>
    <dbReference type="NCBI Taxonomy" id="3109564"/>
    <lineage>
        <taxon>Bacteria</taxon>
        <taxon>Bacillati</taxon>
        <taxon>Bacillota</taxon>
        <taxon>Limnochordia</taxon>
        <taxon>Limnochordales</taxon>
        <taxon>Geochordaceae</taxon>
        <taxon>Geochorda</taxon>
    </lineage>
</organism>
<dbReference type="InterPro" id="IPR007837">
    <property type="entry name" value="DinB"/>
</dbReference>
<protein>
    <submittedName>
        <fullName evidence="3">DinB family protein</fullName>
    </submittedName>
</protein>
<comment type="similarity">
    <text evidence="1">Belongs to the DinB family.</text>
</comment>
<keyword evidence="2" id="KW-0479">Metal-binding</keyword>
<dbReference type="EMBL" id="CP141614">
    <property type="protein sequence ID" value="WRP14502.1"/>
    <property type="molecule type" value="Genomic_DNA"/>
</dbReference>
<dbReference type="SUPFAM" id="SSF109854">
    <property type="entry name" value="DinB/YfiT-like putative metalloenzymes"/>
    <property type="match status" value="1"/>
</dbReference>
<dbReference type="Proteomes" id="UP001333102">
    <property type="component" value="Chromosome"/>
</dbReference>
<evidence type="ECO:0000313" key="4">
    <source>
        <dbReference type="Proteomes" id="UP001333102"/>
    </source>
</evidence>
<dbReference type="Gene3D" id="1.20.120.450">
    <property type="entry name" value="dinb family like domain"/>
    <property type="match status" value="1"/>
</dbReference>